<dbReference type="InterPro" id="IPR012547">
    <property type="entry name" value="PDDEXK_9"/>
</dbReference>
<dbReference type="Gene3D" id="3.40.1350.10">
    <property type="match status" value="1"/>
</dbReference>
<dbReference type="InterPro" id="IPR018631">
    <property type="entry name" value="AAA-ATPase-like_dom"/>
</dbReference>
<keyword evidence="2" id="KW-0547">Nucleotide-binding</keyword>
<dbReference type="InterPro" id="IPR027417">
    <property type="entry name" value="P-loop_NTPase"/>
</dbReference>
<reference evidence="2 3" key="1">
    <citation type="submission" date="2020-08" db="EMBL/GenBank/DDBJ databases">
        <title>A Genomic Blueprint of the Chicken Gut Microbiome.</title>
        <authorList>
            <person name="Gilroy R."/>
            <person name="Ravi A."/>
            <person name="Getino M."/>
            <person name="Pursley I."/>
            <person name="Horton D.L."/>
            <person name="Alikhan N.-F."/>
            <person name="Baker D."/>
            <person name="Gharbi K."/>
            <person name="Hall N."/>
            <person name="Watson M."/>
            <person name="Adriaenssens E.M."/>
            <person name="Foster-Nyarko E."/>
            <person name="Jarju S."/>
            <person name="Secka A."/>
            <person name="Antonio M."/>
            <person name="Oren A."/>
            <person name="Chaudhuri R."/>
            <person name="La Ragione R.M."/>
            <person name="Hildebrand F."/>
            <person name="Pallen M.J."/>
        </authorList>
    </citation>
    <scope>NUCLEOTIDE SEQUENCE [LARGE SCALE GENOMIC DNA]</scope>
    <source>
        <strain evidence="2 3">Sa1CVN1</strain>
    </source>
</reference>
<feature type="domain" description="AAA-ATPase-like" evidence="1">
    <location>
        <begin position="4"/>
        <end position="201"/>
    </location>
</feature>
<name>A0ABR8YBM8_9BACT</name>
<proteinExistence type="predicted"/>
<sequence length="523" mass="60834">MKYPIGIQSFADIRKRGFVYADKTAFIYRMALMGKYYFLSRPRRFGKSLLVSTMEAYFLGQKDLFKGLAIEKLETEWKTYPVLHLDLNARNYEDEESLKAELNKHLVMWEQGYGMTTDSNLAPEERFYNVIHTAYKQSGEQVVVLVDEYDKPLLSTIDNKPLHDAYRKALKAFFSVLKSLDACIRFGFITGVSKFSHVSIFSDLNNLDDISMDPRYVDICGISEEELHIYFDDSIRELADANGMTFEEACERLRKQYDGYHFRQNSVGIYNPFSLLNTFAKKEFNDYWFKTGTPTFLVKLLQQNDYELHDLKGIYVDGDVLSSVDEGYDDPVPVLFQSGYLTIAGYDPELGYRLDFPNQEVERGFFRFLMPYYTSQQQSSVRGILNKMTSAVKQGNPDDLLQTIQTMLAGRSYMVAGADKEKDFQNTLYLIFTMLGYNVQVEQATRQGRIDITIQTKDYIYIIELKLDKTAEEALRQIKDNHYARPFQTDKRKLYLIGANFSSETRTVEKWVTEEHSRWVFAF</sequence>
<dbReference type="EMBL" id="JACSPP010000059">
    <property type="protein sequence ID" value="MBD8041613.1"/>
    <property type="molecule type" value="Genomic_DNA"/>
</dbReference>
<dbReference type="GO" id="GO:0005524">
    <property type="term" value="F:ATP binding"/>
    <property type="evidence" value="ECO:0007669"/>
    <property type="project" value="UniProtKB-KW"/>
</dbReference>
<evidence type="ECO:0000259" key="1">
    <source>
        <dbReference type="Pfam" id="PF09820"/>
    </source>
</evidence>
<dbReference type="RefSeq" id="WP_191765021.1">
    <property type="nucleotide sequence ID" value="NZ_JACSPP010000059.1"/>
</dbReference>
<dbReference type="InterPro" id="IPR011856">
    <property type="entry name" value="tRNA_endonuc-like_dom_sf"/>
</dbReference>
<keyword evidence="3" id="KW-1185">Reference proteome</keyword>
<keyword evidence="2" id="KW-0067">ATP-binding</keyword>
<dbReference type="Pfam" id="PF09820">
    <property type="entry name" value="AAA-ATPase_like"/>
    <property type="match status" value="1"/>
</dbReference>
<gene>
    <name evidence="2" type="ORF">H9625_14425</name>
</gene>
<dbReference type="Pfam" id="PF08011">
    <property type="entry name" value="PDDEXK_9"/>
    <property type="match status" value="1"/>
</dbReference>
<dbReference type="Proteomes" id="UP000620874">
    <property type="component" value="Unassembled WGS sequence"/>
</dbReference>
<dbReference type="PANTHER" id="PTHR34825:SF1">
    <property type="entry name" value="AAA-ATPASE-LIKE DOMAIN-CONTAINING PROTEIN"/>
    <property type="match status" value="1"/>
</dbReference>
<evidence type="ECO:0000313" key="3">
    <source>
        <dbReference type="Proteomes" id="UP000620874"/>
    </source>
</evidence>
<dbReference type="SUPFAM" id="SSF52540">
    <property type="entry name" value="P-loop containing nucleoside triphosphate hydrolases"/>
    <property type="match status" value="1"/>
</dbReference>
<evidence type="ECO:0000313" key="2">
    <source>
        <dbReference type="EMBL" id="MBD8041613.1"/>
    </source>
</evidence>
<organism evidence="2 3">
    <name type="scientific">Phocaeicola intestinalis</name>
    <dbReference type="NCBI Taxonomy" id="2762212"/>
    <lineage>
        <taxon>Bacteria</taxon>
        <taxon>Pseudomonadati</taxon>
        <taxon>Bacteroidota</taxon>
        <taxon>Bacteroidia</taxon>
        <taxon>Bacteroidales</taxon>
        <taxon>Bacteroidaceae</taxon>
        <taxon>Phocaeicola</taxon>
    </lineage>
</organism>
<protein>
    <submittedName>
        <fullName evidence="2">ATP-binding protein</fullName>
    </submittedName>
</protein>
<comment type="caution">
    <text evidence="2">The sequence shown here is derived from an EMBL/GenBank/DDBJ whole genome shotgun (WGS) entry which is preliminary data.</text>
</comment>
<accession>A0ABR8YBM8</accession>
<dbReference type="PANTHER" id="PTHR34825">
    <property type="entry name" value="CONSERVED PROTEIN, WITH A WEAK D-GALACTARATE DEHYDRATASE/ALTRONATE HYDROLASE DOMAIN"/>
    <property type="match status" value="1"/>
</dbReference>